<reference evidence="5" key="1">
    <citation type="submission" date="2021-02" db="EMBL/GenBank/DDBJ databases">
        <authorList>
            <person name="Nowell W R."/>
        </authorList>
    </citation>
    <scope>NUCLEOTIDE SEQUENCE</scope>
</reference>
<proteinExistence type="inferred from homology"/>
<evidence type="ECO:0000256" key="3">
    <source>
        <dbReference type="ARBA" id="ARBA00034483"/>
    </source>
</evidence>
<dbReference type="GO" id="GO:0000978">
    <property type="term" value="F:RNA polymerase II cis-regulatory region sequence-specific DNA binding"/>
    <property type="evidence" value="ECO:0007669"/>
    <property type="project" value="TreeGrafter"/>
</dbReference>
<dbReference type="InterPro" id="IPR051630">
    <property type="entry name" value="Corepressor-Demethylase"/>
</dbReference>
<dbReference type="SUPFAM" id="SSF51197">
    <property type="entry name" value="Clavaminate synthase-like"/>
    <property type="match status" value="1"/>
</dbReference>
<name>A0A8S3GGA2_9BILA</name>
<dbReference type="PANTHER" id="PTHR14017">
    <property type="entry name" value="LYSINE-SPECIFIC DEMETHYLASE"/>
    <property type="match status" value="1"/>
</dbReference>
<protein>
    <recommendedName>
        <fullName evidence="4">JmjC domain-containing protein</fullName>
    </recommendedName>
</protein>
<feature type="non-terminal residue" evidence="5">
    <location>
        <position position="1"/>
    </location>
</feature>
<dbReference type="Pfam" id="PF02373">
    <property type="entry name" value="JmjC"/>
    <property type="match status" value="1"/>
</dbReference>
<sequence length="211" mass="23843">MSEFLGSILAGLSTTENIVLCFTPACIRTIKFGTNVDLSDEKKWSVQLAELNKLPLFLRVQSTGNILSHIGHTILGMNSVQLYMKVPGSRTPGHQENNNFCAANINIGPGDCEWFAVDFQYWGVIHTLCEKNGVNFLVGSWWPILEDLYNAHVPVYRFIQKPGDLVFVNTGCVHWVQAIGWCNNIAWNVGPLTYTQYYAAIERYEWNKLNP</sequence>
<evidence type="ECO:0000313" key="6">
    <source>
        <dbReference type="Proteomes" id="UP000681720"/>
    </source>
</evidence>
<dbReference type="AlphaFoldDB" id="A0A8S3GGA2"/>
<comment type="caution">
    <text evidence="5">The sequence shown here is derived from an EMBL/GenBank/DDBJ whole genome shotgun (WGS) entry which is preliminary data.</text>
</comment>
<dbReference type="Proteomes" id="UP000681720">
    <property type="component" value="Unassembled WGS sequence"/>
</dbReference>
<dbReference type="SMART" id="SM00558">
    <property type="entry name" value="JmjC"/>
    <property type="match status" value="1"/>
</dbReference>
<evidence type="ECO:0000256" key="1">
    <source>
        <dbReference type="ARBA" id="ARBA00004123"/>
    </source>
</evidence>
<dbReference type="Gene3D" id="2.60.120.650">
    <property type="entry name" value="Cupin"/>
    <property type="match status" value="1"/>
</dbReference>
<dbReference type="PROSITE" id="PS51184">
    <property type="entry name" value="JMJC"/>
    <property type="match status" value="1"/>
</dbReference>
<dbReference type="GO" id="GO:0044666">
    <property type="term" value="C:MLL3/4 complex"/>
    <property type="evidence" value="ECO:0007669"/>
    <property type="project" value="TreeGrafter"/>
</dbReference>
<accession>A0A8S3GGA2</accession>
<comment type="similarity">
    <text evidence="3">Belongs to the UTX family.</text>
</comment>
<feature type="domain" description="JmjC" evidence="4">
    <location>
        <begin position="43"/>
        <end position="206"/>
    </location>
</feature>
<dbReference type="GO" id="GO:0031490">
    <property type="term" value="F:chromatin DNA binding"/>
    <property type="evidence" value="ECO:0007669"/>
    <property type="project" value="TreeGrafter"/>
</dbReference>
<dbReference type="GO" id="GO:0010468">
    <property type="term" value="P:regulation of gene expression"/>
    <property type="evidence" value="ECO:0007669"/>
    <property type="project" value="TreeGrafter"/>
</dbReference>
<dbReference type="EMBL" id="CAJOBJ010299509">
    <property type="protein sequence ID" value="CAF5160645.1"/>
    <property type="molecule type" value="Genomic_DNA"/>
</dbReference>
<evidence type="ECO:0000256" key="2">
    <source>
        <dbReference type="ARBA" id="ARBA00023242"/>
    </source>
</evidence>
<gene>
    <name evidence="5" type="ORF">GIL414_LOCUS65752</name>
</gene>
<evidence type="ECO:0000313" key="5">
    <source>
        <dbReference type="EMBL" id="CAF5160645.1"/>
    </source>
</evidence>
<evidence type="ECO:0000259" key="4">
    <source>
        <dbReference type="PROSITE" id="PS51184"/>
    </source>
</evidence>
<organism evidence="5 6">
    <name type="scientific">Rotaria magnacalcarata</name>
    <dbReference type="NCBI Taxonomy" id="392030"/>
    <lineage>
        <taxon>Eukaryota</taxon>
        <taxon>Metazoa</taxon>
        <taxon>Spiralia</taxon>
        <taxon>Gnathifera</taxon>
        <taxon>Rotifera</taxon>
        <taxon>Eurotatoria</taxon>
        <taxon>Bdelloidea</taxon>
        <taxon>Philodinida</taxon>
        <taxon>Philodinidae</taxon>
        <taxon>Rotaria</taxon>
    </lineage>
</organism>
<dbReference type="PANTHER" id="PTHR14017:SF1">
    <property type="entry name" value="LD02225P"/>
    <property type="match status" value="1"/>
</dbReference>
<keyword evidence="2" id="KW-0539">Nucleus</keyword>
<comment type="subcellular location">
    <subcellularLocation>
        <location evidence="1">Nucleus</location>
    </subcellularLocation>
</comment>
<dbReference type="InterPro" id="IPR003347">
    <property type="entry name" value="JmjC_dom"/>
</dbReference>